<name>A0ABN8RQM3_9CNID</name>
<evidence type="ECO:0000256" key="3">
    <source>
        <dbReference type="ARBA" id="ARBA00022679"/>
    </source>
</evidence>
<keyword evidence="6" id="KW-0067">ATP-binding</keyword>
<proteinExistence type="inferred from homology"/>
<dbReference type="InterPro" id="IPR046906">
    <property type="entry name" value="Mab-21_HhH/H2TH-like"/>
</dbReference>
<evidence type="ECO:0000256" key="4">
    <source>
        <dbReference type="ARBA" id="ARBA00022695"/>
    </source>
</evidence>
<comment type="similarity">
    <text evidence="2">Belongs to the mab-21 family.</text>
</comment>
<keyword evidence="5" id="KW-0479">Metal-binding</keyword>
<evidence type="ECO:0000259" key="9">
    <source>
        <dbReference type="PROSITE" id="PS50041"/>
    </source>
</evidence>
<dbReference type="Gene3D" id="3.10.100.10">
    <property type="entry name" value="Mannose-Binding Protein A, subunit A"/>
    <property type="match status" value="1"/>
</dbReference>
<dbReference type="SUPFAM" id="SSF56436">
    <property type="entry name" value="C-type lectin-like"/>
    <property type="match status" value="1"/>
</dbReference>
<protein>
    <recommendedName>
        <fullName evidence="9">C-type lectin domain-containing protein</fullName>
    </recommendedName>
</protein>
<comment type="caution">
    <text evidence="10">The sequence shown here is derived from an EMBL/GenBank/DDBJ whole genome shotgun (WGS) entry which is preliminary data.</text>
</comment>
<accession>A0ABN8RQM3</accession>
<keyword evidence="7" id="KW-0460">Magnesium</keyword>
<keyword evidence="8" id="KW-0472">Membrane</keyword>
<keyword evidence="3" id="KW-0808">Transferase</keyword>
<dbReference type="InterPro" id="IPR024810">
    <property type="entry name" value="MAB21L/cGLR"/>
</dbReference>
<comment type="cofactor">
    <cofactor evidence="1">
        <name>Mg(2+)</name>
        <dbReference type="ChEBI" id="CHEBI:18420"/>
    </cofactor>
</comment>
<dbReference type="Proteomes" id="UP001159405">
    <property type="component" value="Unassembled WGS sequence"/>
</dbReference>
<sequence>MIEELVAHLLTVFTDIVAGLHRSAAHTPSILDYLKYFLIFFIPPYTAVIAYDHYFPIFEGVNLYLVLVIATPVTVVTPVLVFAVCRYFGGQWLVNWHLRKTSRYLNFCRLPPDYTKSLLPNDTVKWHYQLVGSAADHGFGFFPLPCTNFGIFPWPNTSLVQDVDINVFYKPLLISLDNIIPTSPGYCKIIMKESTCDTFLQDCIVKSGSQALLSGRLISEKIGKEFAGRDIEYNYPAITFKSMLDGPRGKFRFDSDVVFGVKIFDSEGIACDWFERVQKIFPYQLINSVRRVGCYLVHKHCSLHHLSHDFDWRLTFAEAESKVFEHHSDKRALKLCYAVIKFAVKQFSQVKKKNYPALKSYHLKTVILWIAERSEKLPFDMYTIHNNKTLEGLLLHIITTYRQHIYDGYLQHYFISDINVLEPYGVDERTEAMHLLDEFKMKPLSIVSNFDNANLSRWKVDQFIIIGLLAAVACQWISFYFSNVGKIFTGTSAVRQIFGCILVFMLDGLSDNQRNLPTSIEINTDNNAKRDANGPALLKTLRNIERLLKFGPCPSGWTHFKSGYCYLVSSAIKTWHKAQAYCKRLGGELVKINSNEENEFVLKLVHQHEPSLKQVIDLMDLYPLLREDTHRPG</sequence>
<dbReference type="Gene3D" id="1.10.1410.40">
    <property type="match status" value="1"/>
</dbReference>
<dbReference type="InterPro" id="IPR001304">
    <property type="entry name" value="C-type_lectin-like"/>
</dbReference>
<dbReference type="PANTHER" id="PTHR10656">
    <property type="entry name" value="CELL FATE DETERMINING PROTEIN MAB21-RELATED"/>
    <property type="match status" value="1"/>
</dbReference>
<keyword evidence="6" id="KW-0547">Nucleotide-binding</keyword>
<organism evidence="10 11">
    <name type="scientific">Porites lobata</name>
    <dbReference type="NCBI Taxonomy" id="104759"/>
    <lineage>
        <taxon>Eukaryota</taxon>
        <taxon>Metazoa</taxon>
        <taxon>Cnidaria</taxon>
        <taxon>Anthozoa</taxon>
        <taxon>Hexacorallia</taxon>
        <taxon>Scleractinia</taxon>
        <taxon>Fungiina</taxon>
        <taxon>Poritidae</taxon>
        <taxon>Porites</taxon>
    </lineage>
</organism>
<keyword evidence="8" id="KW-0812">Transmembrane</keyword>
<reference evidence="10 11" key="1">
    <citation type="submission" date="2022-05" db="EMBL/GenBank/DDBJ databases">
        <authorList>
            <consortium name="Genoscope - CEA"/>
            <person name="William W."/>
        </authorList>
    </citation>
    <scope>NUCLEOTIDE SEQUENCE [LARGE SCALE GENOMIC DNA]</scope>
</reference>
<evidence type="ECO:0000313" key="10">
    <source>
        <dbReference type="EMBL" id="CAH3179766.1"/>
    </source>
</evidence>
<feature type="transmembrane region" description="Helical" evidence="8">
    <location>
        <begin position="63"/>
        <end position="89"/>
    </location>
</feature>
<evidence type="ECO:0000256" key="8">
    <source>
        <dbReference type="SAM" id="Phobius"/>
    </source>
</evidence>
<gene>
    <name evidence="10" type="ORF">PLOB_00022426</name>
</gene>
<dbReference type="SMART" id="SM01265">
    <property type="entry name" value="Mab-21"/>
    <property type="match status" value="1"/>
</dbReference>
<dbReference type="PANTHER" id="PTHR10656:SF42">
    <property type="entry name" value="CYCLIC GMP-AMP SYNTHASE-LIKE PROTEIN-RELATED"/>
    <property type="match status" value="1"/>
</dbReference>
<evidence type="ECO:0000256" key="7">
    <source>
        <dbReference type="ARBA" id="ARBA00022842"/>
    </source>
</evidence>
<dbReference type="Pfam" id="PF00059">
    <property type="entry name" value="Lectin_C"/>
    <property type="match status" value="1"/>
</dbReference>
<dbReference type="Pfam" id="PF20266">
    <property type="entry name" value="Mab-21_C"/>
    <property type="match status" value="1"/>
</dbReference>
<evidence type="ECO:0000256" key="6">
    <source>
        <dbReference type="ARBA" id="ARBA00022840"/>
    </source>
</evidence>
<feature type="domain" description="C-type lectin" evidence="9">
    <location>
        <begin position="561"/>
        <end position="605"/>
    </location>
</feature>
<evidence type="ECO:0000256" key="1">
    <source>
        <dbReference type="ARBA" id="ARBA00001946"/>
    </source>
</evidence>
<evidence type="ECO:0000256" key="5">
    <source>
        <dbReference type="ARBA" id="ARBA00022723"/>
    </source>
</evidence>
<keyword evidence="11" id="KW-1185">Reference proteome</keyword>
<dbReference type="InterPro" id="IPR016186">
    <property type="entry name" value="C-type_lectin-like/link_sf"/>
</dbReference>
<keyword evidence="8" id="KW-1133">Transmembrane helix</keyword>
<dbReference type="PROSITE" id="PS50041">
    <property type="entry name" value="C_TYPE_LECTIN_2"/>
    <property type="match status" value="1"/>
</dbReference>
<dbReference type="EMBL" id="CALNXK010000262">
    <property type="protein sequence ID" value="CAH3179766.1"/>
    <property type="molecule type" value="Genomic_DNA"/>
</dbReference>
<keyword evidence="4" id="KW-0548">Nucleotidyltransferase</keyword>
<evidence type="ECO:0000256" key="2">
    <source>
        <dbReference type="ARBA" id="ARBA00008307"/>
    </source>
</evidence>
<evidence type="ECO:0000313" key="11">
    <source>
        <dbReference type="Proteomes" id="UP001159405"/>
    </source>
</evidence>
<feature type="transmembrane region" description="Helical" evidence="8">
    <location>
        <begin position="33"/>
        <end position="51"/>
    </location>
</feature>
<dbReference type="InterPro" id="IPR016187">
    <property type="entry name" value="CTDL_fold"/>
</dbReference>